<gene>
    <name evidence="2" type="primary">Dgri\GH14953</name>
    <name evidence="2" type="ORF">Dgri_GH14953</name>
</gene>
<keyword evidence="3" id="KW-1185">Reference proteome</keyword>
<accession>B4J1K1</accession>
<sequence length="116" mass="13853">MRAANHNYNNVPGYFYYPQVQSQPQSRQELEQRELLTVADTRREEERTVRIGGTRSLVLNNNNNNNRNNNEYFEPSQPWRRPNLEANYAKHYADYLRKYPERLQPLFNTGASFVDK</sequence>
<dbReference type="eggNOG" id="ENOG502TCGW">
    <property type="taxonomic scope" value="Eukaryota"/>
</dbReference>
<dbReference type="AlphaFoldDB" id="B4J1K1"/>
<name>B4J1K1_DROGR</name>
<feature type="compositionally biased region" description="Low complexity" evidence="1">
    <location>
        <begin position="60"/>
        <end position="70"/>
    </location>
</feature>
<dbReference type="EMBL" id="CH916366">
    <property type="protein sequence ID" value="EDV96921.1"/>
    <property type="molecule type" value="Genomic_DNA"/>
</dbReference>
<dbReference type="Proteomes" id="UP000001070">
    <property type="component" value="Unassembled WGS sequence"/>
</dbReference>
<feature type="region of interest" description="Disordered" evidence="1">
    <location>
        <begin position="57"/>
        <end position="76"/>
    </location>
</feature>
<dbReference type="OrthoDB" id="7860674at2759"/>
<dbReference type="PhylomeDB" id="B4J1K1"/>
<reference evidence="2 3" key="1">
    <citation type="journal article" date="2007" name="Nature">
        <title>Evolution of genes and genomes on the Drosophila phylogeny.</title>
        <authorList>
            <consortium name="Drosophila 12 Genomes Consortium"/>
            <person name="Clark A.G."/>
            <person name="Eisen M.B."/>
            <person name="Smith D.R."/>
            <person name="Bergman C.M."/>
            <person name="Oliver B."/>
            <person name="Markow T.A."/>
            <person name="Kaufman T.C."/>
            <person name="Kellis M."/>
            <person name="Gelbart W."/>
            <person name="Iyer V.N."/>
            <person name="Pollard D.A."/>
            <person name="Sackton T.B."/>
            <person name="Larracuente A.M."/>
            <person name="Singh N.D."/>
            <person name="Abad J.P."/>
            <person name="Abt D.N."/>
            <person name="Adryan B."/>
            <person name="Aguade M."/>
            <person name="Akashi H."/>
            <person name="Anderson W.W."/>
            <person name="Aquadro C.F."/>
            <person name="Ardell D.H."/>
            <person name="Arguello R."/>
            <person name="Artieri C.G."/>
            <person name="Barbash D.A."/>
            <person name="Barker D."/>
            <person name="Barsanti P."/>
            <person name="Batterham P."/>
            <person name="Batzoglou S."/>
            <person name="Begun D."/>
            <person name="Bhutkar A."/>
            <person name="Blanco E."/>
            <person name="Bosak S.A."/>
            <person name="Bradley R.K."/>
            <person name="Brand A.D."/>
            <person name="Brent M.R."/>
            <person name="Brooks A.N."/>
            <person name="Brown R.H."/>
            <person name="Butlin R.K."/>
            <person name="Caggese C."/>
            <person name="Calvi B.R."/>
            <person name="Bernardo de Carvalho A."/>
            <person name="Caspi A."/>
            <person name="Castrezana S."/>
            <person name="Celniker S.E."/>
            <person name="Chang J.L."/>
            <person name="Chapple C."/>
            <person name="Chatterji S."/>
            <person name="Chinwalla A."/>
            <person name="Civetta A."/>
            <person name="Clifton S.W."/>
            <person name="Comeron J.M."/>
            <person name="Costello J.C."/>
            <person name="Coyne J.A."/>
            <person name="Daub J."/>
            <person name="David R.G."/>
            <person name="Delcher A.L."/>
            <person name="Delehaunty K."/>
            <person name="Do C.B."/>
            <person name="Ebling H."/>
            <person name="Edwards K."/>
            <person name="Eickbush T."/>
            <person name="Evans J.D."/>
            <person name="Filipski A."/>
            <person name="Findeiss S."/>
            <person name="Freyhult E."/>
            <person name="Fulton L."/>
            <person name="Fulton R."/>
            <person name="Garcia A.C."/>
            <person name="Gardiner A."/>
            <person name="Garfield D.A."/>
            <person name="Garvin B.E."/>
            <person name="Gibson G."/>
            <person name="Gilbert D."/>
            <person name="Gnerre S."/>
            <person name="Godfrey J."/>
            <person name="Good R."/>
            <person name="Gotea V."/>
            <person name="Gravely B."/>
            <person name="Greenberg A.J."/>
            <person name="Griffiths-Jones S."/>
            <person name="Gross S."/>
            <person name="Guigo R."/>
            <person name="Gustafson E.A."/>
            <person name="Haerty W."/>
            <person name="Hahn M.W."/>
            <person name="Halligan D.L."/>
            <person name="Halpern A.L."/>
            <person name="Halter G.M."/>
            <person name="Han M.V."/>
            <person name="Heger A."/>
            <person name="Hillier L."/>
            <person name="Hinrichs A.S."/>
            <person name="Holmes I."/>
            <person name="Hoskins R.A."/>
            <person name="Hubisz M.J."/>
            <person name="Hultmark D."/>
            <person name="Huntley M.A."/>
            <person name="Jaffe D.B."/>
            <person name="Jagadeeshan S."/>
            <person name="Jeck W.R."/>
            <person name="Johnson J."/>
            <person name="Jones C.D."/>
            <person name="Jordan W.C."/>
            <person name="Karpen G.H."/>
            <person name="Kataoka E."/>
            <person name="Keightley P.D."/>
            <person name="Kheradpour P."/>
            <person name="Kirkness E.F."/>
            <person name="Koerich L.B."/>
            <person name="Kristiansen K."/>
            <person name="Kudrna D."/>
            <person name="Kulathinal R.J."/>
            <person name="Kumar S."/>
            <person name="Kwok R."/>
            <person name="Lander E."/>
            <person name="Langley C.H."/>
            <person name="Lapoint R."/>
            <person name="Lazzaro B.P."/>
            <person name="Lee S.J."/>
            <person name="Levesque L."/>
            <person name="Li R."/>
            <person name="Lin C.F."/>
            <person name="Lin M.F."/>
            <person name="Lindblad-Toh K."/>
            <person name="Llopart A."/>
            <person name="Long M."/>
            <person name="Low L."/>
            <person name="Lozovsky E."/>
            <person name="Lu J."/>
            <person name="Luo M."/>
            <person name="Machado C.A."/>
            <person name="Makalowski W."/>
            <person name="Marzo M."/>
            <person name="Matsuda M."/>
            <person name="Matzkin L."/>
            <person name="McAllister B."/>
            <person name="McBride C.S."/>
            <person name="McKernan B."/>
            <person name="McKernan K."/>
            <person name="Mendez-Lago M."/>
            <person name="Minx P."/>
            <person name="Mollenhauer M.U."/>
            <person name="Montooth K."/>
            <person name="Mount S.M."/>
            <person name="Mu X."/>
            <person name="Myers E."/>
            <person name="Negre B."/>
            <person name="Newfeld S."/>
            <person name="Nielsen R."/>
            <person name="Noor M.A."/>
            <person name="O'Grady P."/>
            <person name="Pachter L."/>
            <person name="Papaceit M."/>
            <person name="Parisi M.J."/>
            <person name="Parisi M."/>
            <person name="Parts L."/>
            <person name="Pedersen J.S."/>
            <person name="Pesole G."/>
            <person name="Phillippy A.M."/>
            <person name="Ponting C.P."/>
            <person name="Pop M."/>
            <person name="Porcelli D."/>
            <person name="Powell J.R."/>
            <person name="Prohaska S."/>
            <person name="Pruitt K."/>
            <person name="Puig M."/>
            <person name="Quesneville H."/>
            <person name="Ram K.R."/>
            <person name="Rand D."/>
            <person name="Rasmussen M.D."/>
            <person name="Reed L.K."/>
            <person name="Reenan R."/>
            <person name="Reily A."/>
            <person name="Remington K.A."/>
            <person name="Rieger T.T."/>
            <person name="Ritchie M.G."/>
            <person name="Robin C."/>
            <person name="Rogers Y.H."/>
            <person name="Rohde C."/>
            <person name="Rozas J."/>
            <person name="Rubenfield M.J."/>
            <person name="Ruiz A."/>
            <person name="Russo S."/>
            <person name="Salzberg S.L."/>
            <person name="Sanchez-Gracia A."/>
            <person name="Saranga D.J."/>
            <person name="Sato H."/>
            <person name="Schaeffer S.W."/>
            <person name="Schatz M.C."/>
            <person name="Schlenke T."/>
            <person name="Schwartz R."/>
            <person name="Segarra C."/>
            <person name="Singh R.S."/>
            <person name="Sirot L."/>
            <person name="Sirota M."/>
            <person name="Sisneros N.B."/>
            <person name="Smith C.D."/>
            <person name="Smith T.F."/>
            <person name="Spieth J."/>
            <person name="Stage D.E."/>
            <person name="Stark A."/>
            <person name="Stephan W."/>
            <person name="Strausberg R.L."/>
            <person name="Strempel S."/>
            <person name="Sturgill D."/>
            <person name="Sutton G."/>
            <person name="Sutton G.G."/>
            <person name="Tao W."/>
            <person name="Teichmann S."/>
            <person name="Tobari Y.N."/>
            <person name="Tomimura Y."/>
            <person name="Tsolas J.M."/>
            <person name="Valente V.L."/>
            <person name="Venter E."/>
            <person name="Venter J.C."/>
            <person name="Vicario S."/>
            <person name="Vieira F.G."/>
            <person name="Vilella A.J."/>
            <person name="Villasante A."/>
            <person name="Walenz B."/>
            <person name="Wang J."/>
            <person name="Wasserman M."/>
            <person name="Watts T."/>
            <person name="Wilson D."/>
            <person name="Wilson R.K."/>
            <person name="Wing R.A."/>
            <person name="Wolfner M.F."/>
            <person name="Wong A."/>
            <person name="Wong G.K."/>
            <person name="Wu C.I."/>
            <person name="Wu G."/>
            <person name="Yamamoto D."/>
            <person name="Yang H.P."/>
            <person name="Yang S.P."/>
            <person name="Yorke J.A."/>
            <person name="Yoshida K."/>
            <person name="Zdobnov E."/>
            <person name="Zhang P."/>
            <person name="Zhang Y."/>
            <person name="Zimin A.V."/>
            <person name="Baldwin J."/>
            <person name="Abdouelleil A."/>
            <person name="Abdulkadir J."/>
            <person name="Abebe A."/>
            <person name="Abera B."/>
            <person name="Abreu J."/>
            <person name="Acer S.C."/>
            <person name="Aftuck L."/>
            <person name="Alexander A."/>
            <person name="An P."/>
            <person name="Anderson E."/>
            <person name="Anderson S."/>
            <person name="Arachi H."/>
            <person name="Azer M."/>
            <person name="Bachantsang P."/>
            <person name="Barry A."/>
            <person name="Bayul T."/>
            <person name="Berlin A."/>
            <person name="Bessette D."/>
            <person name="Bloom T."/>
            <person name="Blye J."/>
            <person name="Boguslavskiy L."/>
            <person name="Bonnet C."/>
            <person name="Boukhgalter B."/>
            <person name="Bourzgui I."/>
            <person name="Brown A."/>
            <person name="Cahill P."/>
            <person name="Channer S."/>
            <person name="Cheshatsang Y."/>
            <person name="Chuda L."/>
            <person name="Citroen M."/>
            <person name="Collymore A."/>
            <person name="Cooke P."/>
            <person name="Costello M."/>
            <person name="D'Aco K."/>
            <person name="Daza R."/>
            <person name="De Haan G."/>
            <person name="DeGray S."/>
            <person name="DeMaso C."/>
            <person name="Dhargay N."/>
            <person name="Dooley K."/>
            <person name="Dooley E."/>
            <person name="Doricent M."/>
            <person name="Dorje P."/>
            <person name="Dorjee K."/>
            <person name="Dupes A."/>
            <person name="Elong R."/>
            <person name="Falk J."/>
            <person name="Farina A."/>
            <person name="Faro S."/>
            <person name="Ferguson D."/>
            <person name="Fisher S."/>
            <person name="Foley C.D."/>
            <person name="Franke A."/>
            <person name="Friedrich D."/>
            <person name="Gadbois L."/>
            <person name="Gearin G."/>
            <person name="Gearin C.R."/>
            <person name="Giannoukos G."/>
            <person name="Goode T."/>
            <person name="Graham J."/>
            <person name="Grandbois E."/>
            <person name="Grewal S."/>
            <person name="Gyaltsen K."/>
            <person name="Hafez N."/>
            <person name="Hagos B."/>
            <person name="Hall J."/>
            <person name="Henson C."/>
            <person name="Hollinger A."/>
            <person name="Honan T."/>
            <person name="Huard M.D."/>
            <person name="Hughes L."/>
            <person name="Hurhula B."/>
            <person name="Husby M.E."/>
            <person name="Kamat A."/>
            <person name="Kanga B."/>
            <person name="Kashin S."/>
            <person name="Khazanovich D."/>
            <person name="Kisner P."/>
            <person name="Lance K."/>
            <person name="Lara M."/>
            <person name="Lee W."/>
            <person name="Lennon N."/>
            <person name="Letendre F."/>
            <person name="LeVine R."/>
            <person name="Lipovsky A."/>
            <person name="Liu X."/>
            <person name="Liu J."/>
            <person name="Liu S."/>
            <person name="Lokyitsang T."/>
            <person name="Lokyitsang Y."/>
            <person name="Lubonja R."/>
            <person name="Lui A."/>
            <person name="MacDonald P."/>
            <person name="Magnisalis V."/>
            <person name="Maru K."/>
            <person name="Matthews C."/>
            <person name="McCusker W."/>
            <person name="McDonough S."/>
            <person name="Mehta T."/>
            <person name="Meldrim J."/>
            <person name="Meneus L."/>
            <person name="Mihai O."/>
            <person name="Mihalev A."/>
            <person name="Mihova T."/>
            <person name="Mittelman R."/>
            <person name="Mlenga V."/>
            <person name="Montmayeur A."/>
            <person name="Mulrain L."/>
            <person name="Navidi A."/>
            <person name="Naylor J."/>
            <person name="Negash T."/>
            <person name="Nguyen T."/>
            <person name="Nguyen N."/>
            <person name="Nicol R."/>
            <person name="Norbu C."/>
            <person name="Norbu N."/>
            <person name="Novod N."/>
            <person name="O'Neill B."/>
            <person name="Osman S."/>
            <person name="Markiewicz E."/>
            <person name="Oyono O.L."/>
            <person name="Patti C."/>
            <person name="Phunkhang P."/>
            <person name="Pierre F."/>
            <person name="Priest M."/>
            <person name="Raghuraman S."/>
            <person name="Rege F."/>
            <person name="Reyes R."/>
            <person name="Rise C."/>
            <person name="Rogov P."/>
            <person name="Ross K."/>
            <person name="Ryan E."/>
            <person name="Settipalli S."/>
            <person name="Shea T."/>
            <person name="Sherpa N."/>
            <person name="Shi L."/>
            <person name="Shih D."/>
            <person name="Sparrow T."/>
            <person name="Spaulding J."/>
            <person name="Stalker J."/>
            <person name="Stange-Thomann N."/>
            <person name="Stavropoulos S."/>
            <person name="Stone C."/>
            <person name="Strader C."/>
            <person name="Tesfaye S."/>
            <person name="Thomson T."/>
            <person name="Thoulutsang Y."/>
            <person name="Thoulutsang D."/>
            <person name="Topham K."/>
            <person name="Topping I."/>
            <person name="Tsamla T."/>
            <person name="Vassiliev H."/>
            <person name="Vo A."/>
            <person name="Wangchuk T."/>
            <person name="Wangdi T."/>
            <person name="Weiand M."/>
            <person name="Wilkinson J."/>
            <person name="Wilson A."/>
            <person name="Yadav S."/>
            <person name="Young G."/>
            <person name="Yu Q."/>
            <person name="Zembek L."/>
            <person name="Zhong D."/>
            <person name="Zimmer A."/>
            <person name="Zwirko Z."/>
            <person name="Jaffe D.B."/>
            <person name="Alvarez P."/>
            <person name="Brockman W."/>
            <person name="Butler J."/>
            <person name="Chin C."/>
            <person name="Gnerre S."/>
            <person name="Grabherr M."/>
            <person name="Kleber M."/>
            <person name="Mauceli E."/>
            <person name="MacCallum I."/>
        </authorList>
    </citation>
    <scope>NUCLEOTIDE SEQUENCE [LARGE SCALE GENOMIC DNA]</scope>
    <source>
        <strain evidence="3">Tucson 15287-2541.00</strain>
    </source>
</reference>
<evidence type="ECO:0000313" key="3">
    <source>
        <dbReference type="Proteomes" id="UP000001070"/>
    </source>
</evidence>
<organism evidence="3">
    <name type="scientific">Drosophila grimshawi</name>
    <name type="common">Hawaiian fruit fly</name>
    <name type="synonym">Idiomyia grimshawi</name>
    <dbReference type="NCBI Taxonomy" id="7222"/>
    <lineage>
        <taxon>Eukaryota</taxon>
        <taxon>Metazoa</taxon>
        <taxon>Ecdysozoa</taxon>
        <taxon>Arthropoda</taxon>
        <taxon>Hexapoda</taxon>
        <taxon>Insecta</taxon>
        <taxon>Pterygota</taxon>
        <taxon>Neoptera</taxon>
        <taxon>Endopterygota</taxon>
        <taxon>Diptera</taxon>
        <taxon>Brachycera</taxon>
        <taxon>Muscomorpha</taxon>
        <taxon>Ephydroidea</taxon>
        <taxon>Drosophilidae</taxon>
        <taxon>Drosophila</taxon>
        <taxon>Hawaiian Drosophila</taxon>
    </lineage>
</organism>
<evidence type="ECO:0000313" key="2">
    <source>
        <dbReference type="EMBL" id="EDV96921.1"/>
    </source>
</evidence>
<proteinExistence type="predicted"/>
<dbReference type="FunCoup" id="B4J1K1">
    <property type="interactions" value="2"/>
</dbReference>
<dbReference type="KEGG" id="dgr:6558156"/>
<dbReference type="HOGENOM" id="CLU_2099373_0_0_1"/>
<protein>
    <submittedName>
        <fullName evidence="2">GH14953</fullName>
    </submittedName>
</protein>
<evidence type="ECO:0000256" key="1">
    <source>
        <dbReference type="SAM" id="MobiDB-lite"/>
    </source>
</evidence>
<dbReference type="InParanoid" id="B4J1K1"/>